<evidence type="ECO:0000256" key="1">
    <source>
        <dbReference type="ARBA" id="ARBA00010577"/>
    </source>
</evidence>
<dbReference type="InterPro" id="IPR025963">
    <property type="entry name" value="FLgD_Tudor"/>
</dbReference>
<dbReference type="Gene3D" id="2.30.30.910">
    <property type="match status" value="1"/>
</dbReference>
<evidence type="ECO:0000313" key="9">
    <source>
        <dbReference type="EMBL" id="PCJ40830.1"/>
    </source>
</evidence>
<gene>
    <name evidence="9" type="ORF">COA71_09510</name>
</gene>
<comment type="similarity">
    <text evidence="1 5">Belongs to the FlgD family.</text>
</comment>
<evidence type="ECO:0000256" key="5">
    <source>
        <dbReference type="RuleBase" id="RU362076"/>
    </source>
</evidence>
<reference evidence="10" key="1">
    <citation type="submission" date="2017-08" db="EMBL/GenBank/DDBJ databases">
        <title>A dynamic microbial community with high functional redundancy inhabits the cold, oxic subseafloor aquifer.</title>
        <authorList>
            <person name="Tully B.J."/>
            <person name="Wheat C.G."/>
            <person name="Glazer B.T."/>
            <person name="Huber J.A."/>
        </authorList>
    </citation>
    <scope>NUCLEOTIDE SEQUENCE [LARGE SCALE GENOMIC DNA]</scope>
</reference>
<comment type="function">
    <text evidence="4 5">Required for flagellar hook formation. May act as a scaffolding protein.</text>
</comment>
<proteinExistence type="inferred from homology"/>
<sequence>MNVIDQIFGPTTNSTSSNSSKELGQEDFLKLLVAQLKNQDPSNPADNGEFLGQIAQFSMVDGIDELGESFKSISNSFFTNQAMQASQLVNKEVLTESDNTILTEGQGIQGKLFLNDHAANVKLQIHDAAGSLVRTIDLDSLEAGEQTFSWNGLDDEAKQLPAGSYTFSAEGLLNGELKALSTHLYSAVESVAVDRSNTSILLNLANGEQVDFSQITEYR</sequence>
<dbReference type="GO" id="GO:0044781">
    <property type="term" value="P:bacterial-type flagellum organization"/>
    <property type="evidence" value="ECO:0007669"/>
    <property type="project" value="UniProtKB-UniRule"/>
</dbReference>
<dbReference type="InterPro" id="IPR005648">
    <property type="entry name" value="FlgD"/>
</dbReference>
<evidence type="ECO:0000259" key="8">
    <source>
        <dbReference type="Pfam" id="PF13861"/>
    </source>
</evidence>
<evidence type="ECO:0000256" key="2">
    <source>
        <dbReference type="ARBA" id="ARBA00016013"/>
    </source>
</evidence>
<feature type="domain" description="FlgD Tudor-like" evidence="8">
    <location>
        <begin position="80"/>
        <end position="216"/>
    </location>
</feature>
<dbReference type="InterPro" id="IPR025965">
    <property type="entry name" value="FlgD/Vpr_Ig-like"/>
</dbReference>
<evidence type="ECO:0000256" key="3">
    <source>
        <dbReference type="ARBA" id="ARBA00022795"/>
    </source>
</evidence>
<keyword evidence="3 5" id="KW-1005">Bacterial flagellum biogenesis</keyword>
<feature type="region of interest" description="Disordered" evidence="6">
    <location>
        <begin position="1"/>
        <end position="21"/>
    </location>
</feature>
<protein>
    <recommendedName>
        <fullName evidence="2 5">Basal-body rod modification protein FlgD</fullName>
    </recommendedName>
</protein>
<evidence type="ECO:0000313" key="10">
    <source>
        <dbReference type="Proteomes" id="UP000228987"/>
    </source>
</evidence>
<dbReference type="EMBL" id="NVWI01000007">
    <property type="protein sequence ID" value="PCJ40830.1"/>
    <property type="molecule type" value="Genomic_DNA"/>
</dbReference>
<feature type="domain" description="FlgD/Vpr Ig-like" evidence="7">
    <location>
        <begin position="100"/>
        <end position="171"/>
    </location>
</feature>
<dbReference type="Pfam" id="PF13860">
    <property type="entry name" value="FlgD_ig"/>
    <property type="match status" value="1"/>
</dbReference>
<evidence type="ECO:0000256" key="4">
    <source>
        <dbReference type="ARBA" id="ARBA00024746"/>
    </source>
</evidence>
<evidence type="ECO:0000256" key="6">
    <source>
        <dbReference type="SAM" id="MobiDB-lite"/>
    </source>
</evidence>
<dbReference type="AlphaFoldDB" id="A0A2A5CBM2"/>
<evidence type="ECO:0000259" key="7">
    <source>
        <dbReference type="Pfam" id="PF13860"/>
    </source>
</evidence>
<dbReference type="Pfam" id="PF03963">
    <property type="entry name" value="FlgD"/>
    <property type="match status" value="1"/>
</dbReference>
<feature type="compositionally biased region" description="Low complexity" evidence="6">
    <location>
        <begin position="11"/>
        <end position="20"/>
    </location>
</feature>
<name>A0A2A5CBM2_9GAMM</name>
<dbReference type="Gene3D" id="2.60.40.4070">
    <property type="match status" value="1"/>
</dbReference>
<organism evidence="9 10">
    <name type="scientific">SAR86 cluster bacterium</name>
    <dbReference type="NCBI Taxonomy" id="2030880"/>
    <lineage>
        <taxon>Bacteria</taxon>
        <taxon>Pseudomonadati</taxon>
        <taxon>Pseudomonadota</taxon>
        <taxon>Gammaproteobacteria</taxon>
        <taxon>SAR86 cluster</taxon>
    </lineage>
</organism>
<accession>A0A2A5CBM2</accession>
<comment type="caution">
    <text evidence="9">The sequence shown here is derived from an EMBL/GenBank/DDBJ whole genome shotgun (WGS) entry which is preliminary data.</text>
</comment>
<dbReference type="Proteomes" id="UP000228987">
    <property type="component" value="Unassembled WGS sequence"/>
</dbReference>
<dbReference type="Pfam" id="PF13861">
    <property type="entry name" value="FLgD_tudor"/>
    <property type="match status" value="1"/>
</dbReference>